<protein>
    <submittedName>
        <fullName evidence="2">Uncharacterized protein</fullName>
    </submittedName>
</protein>
<organism evidence="2">
    <name type="scientific">marine sediment metagenome</name>
    <dbReference type="NCBI Taxonomy" id="412755"/>
    <lineage>
        <taxon>unclassified sequences</taxon>
        <taxon>metagenomes</taxon>
        <taxon>ecological metagenomes</taxon>
    </lineage>
</organism>
<accession>A0A0F9AM97</accession>
<keyword evidence="1" id="KW-0812">Transmembrane</keyword>
<keyword evidence="1" id="KW-1133">Transmembrane helix</keyword>
<evidence type="ECO:0000256" key="1">
    <source>
        <dbReference type="SAM" id="Phobius"/>
    </source>
</evidence>
<gene>
    <name evidence="2" type="ORF">LCGC14_2553220</name>
</gene>
<evidence type="ECO:0000313" key="2">
    <source>
        <dbReference type="EMBL" id="KKL10699.1"/>
    </source>
</evidence>
<feature type="transmembrane region" description="Helical" evidence="1">
    <location>
        <begin position="6"/>
        <end position="22"/>
    </location>
</feature>
<proteinExistence type="predicted"/>
<reference evidence="2" key="1">
    <citation type="journal article" date="2015" name="Nature">
        <title>Complex archaea that bridge the gap between prokaryotes and eukaryotes.</title>
        <authorList>
            <person name="Spang A."/>
            <person name="Saw J.H."/>
            <person name="Jorgensen S.L."/>
            <person name="Zaremba-Niedzwiedzka K."/>
            <person name="Martijn J."/>
            <person name="Lind A.E."/>
            <person name="van Eijk R."/>
            <person name="Schleper C."/>
            <person name="Guy L."/>
            <person name="Ettema T.J."/>
        </authorList>
    </citation>
    <scope>NUCLEOTIDE SEQUENCE</scope>
</reference>
<dbReference type="AlphaFoldDB" id="A0A0F9AM97"/>
<feature type="non-terminal residue" evidence="2">
    <location>
        <position position="1"/>
    </location>
</feature>
<keyword evidence="1" id="KW-0472">Membrane</keyword>
<sequence length="24" mass="2613">QVVQRFWLIGILGAVVGTILAMEV</sequence>
<dbReference type="EMBL" id="LAZR01041955">
    <property type="protein sequence ID" value="KKL10699.1"/>
    <property type="molecule type" value="Genomic_DNA"/>
</dbReference>
<name>A0A0F9AM97_9ZZZZ</name>
<comment type="caution">
    <text evidence="2">The sequence shown here is derived from an EMBL/GenBank/DDBJ whole genome shotgun (WGS) entry which is preliminary data.</text>
</comment>